<reference evidence="2" key="1">
    <citation type="journal article" date="2020" name="ISME J.">
        <title>Gammaproteobacteria mediating utilization of methyl-, sulfur- and petroleum organic compounds in deep ocean hydrothermal plumes.</title>
        <authorList>
            <person name="Zhou Z."/>
            <person name="Liu Y."/>
            <person name="Pan J."/>
            <person name="Cron B.R."/>
            <person name="Toner B.M."/>
            <person name="Anantharaman K."/>
            <person name="Breier J.A."/>
            <person name="Dick G.J."/>
            <person name="Li M."/>
        </authorList>
    </citation>
    <scope>NUCLEOTIDE SEQUENCE</scope>
    <source>
        <strain evidence="2">SZUA-1523</strain>
    </source>
</reference>
<dbReference type="Pfam" id="PF04014">
    <property type="entry name" value="MazE_antitoxin"/>
    <property type="match status" value="1"/>
</dbReference>
<dbReference type="Proteomes" id="UP000600071">
    <property type="component" value="Unassembled WGS sequence"/>
</dbReference>
<dbReference type="AlphaFoldDB" id="A0A832ZTJ7"/>
<dbReference type="InterPro" id="IPR052975">
    <property type="entry name" value="Repressor-like_regulatory"/>
</dbReference>
<dbReference type="SMART" id="SM00966">
    <property type="entry name" value="SpoVT_AbrB"/>
    <property type="match status" value="1"/>
</dbReference>
<dbReference type="GO" id="GO:0003677">
    <property type="term" value="F:DNA binding"/>
    <property type="evidence" value="ECO:0007669"/>
    <property type="project" value="UniProtKB-KW"/>
</dbReference>
<protein>
    <submittedName>
        <fullName evidence="2">AbrB/MazE/SpoVT family DNA-binding domain-containing protein</fullName>
    </submittedName>
</protein>
<dbReference type="NCBIfam" id="TIGR01439">
    <property type="entry name" value="lp_hng_hel_AbrB"/>
    <property type="match status" value="1"/>
</dbReference>
<dbReference type="PANTHER" id="PTHR34860:SF6">
    <property type="entry name" value="REPRESSOR-LIKE PROTEIN SSO7C3"/>
    <property type="match status" value="1"/>
</dbReference>
<dbReference type="PANTHER" id="PTHR34860">
    <property type="entry name" value="REPRESSOR-LIKE PROTEIN SSO7C3"/>
    <property type="match status" value="1"/>
</dbReference>
<keyword evidence="2" id="KW-0238">DNA-binding</keyword>
<dbReference type="Gene3D" id="2.10.260.10">
    <property type="match status" value="1"/>
</dbReference>
<proteinExistence type="predicted"/>
<accession>A0A832ZTJ7</accession>
<evidence type="ECO:0000259" key="1">
    <source>
        <dbReference type="PROSITE" id="PS51740"/>
    </source>
</evidence>
<organism evidence="2 3">
    <name type="scientific">Pyrodictium delaneyi</name>
    <dbReference type="NCBI Taxonomy" id="1273541"/>
    <lineage>
        <taxon>Archaea</taxon>
        <taxon>Thermoproteota</taxon>
        <taxon>Thermoprotei</taxon>
        <taxon>Desulfurococcales</taxon>
        <taxon>Pyrodictiaceae</taxon>
        <taxon>Pyrodictium</taxon>
    </lineage>
</organism>
<gene>
    <name evidence="2" type="ORF">EYH50_03895</name>
</gene>
<dbReference type="SUPFAM" id="SSF89447">
    <property type="entry name" value="AbrB/MazE/MraZ-like"/>
    <property type="match status" value="1"/>
</dbReference>
<dbReference type="EMBL" id="DQVR01000085">
    <property type="protein sequence ID" value="HIQ24172.1"/>
    <property type="molecule type" value="Genomic_DNA"/>
</dbReference>
<dbReference type="PROSITE" id="PS51740">
    <property type="entry name" value="SPOVT_ABRB"/>
    <property type="match status" value="1"/>
</dbReference>
<name>A0A832ZTJ7_9CREN</name>
<evidence type="ECO:0000313" key="3">
    <source>
        <dbReference type="Proteomes" id="UP000600071"/>
    </source>
</evidence>
<evidence type="ECO:0000313" key="2">
    <source>
        <dbReference type="EMBL" id="HIQ24172.1"/>
    </source>
</evidence>
<sequence>MSSGTIVRLDSKGRVTLPLEVRRRLGLREGSQLRILVDEEKGKIIIEKAESTAERYYGVFRPRRHVDDVEEEIEEAVYRAWLGDT</sequence>
<dbReference type="InterPro" id="IPR007159">
    <property type="entry name" value="SpoVT-AbrB_dom"/>
</dbReference>
<feature type="domain" description="SpoVT-AbrB" evidence="1">
    <location>
        <begin position="4"/>
        <end position="51"/>
    </location>
</feature>
<dbReference type="InterPro" id="IPR037914">
    <property type="entry name" value="SpoVT-AbrB_sf"/>
</dbReference>
<comment type="caution">
    <text evidence="2">The sequence shown here is derived from an EMBL/GenBank/DDBJ whole genome shotgun (WGS) entry which is preliminary data.</text>
</comment>